<gene>
    <name evidence="1" type="ORF">HJG40_10555</name>
</gene>
<dbReference type="SUPFAM" id="SSF47413">
    <property type="entry name" value="lambda repressor-like DNA-binding domains"/>
    <property type="match status" value="1"/>
</dbReference>
<comment type="caution">
    <text evidence="1">The sequence shown here is derived from an EMBL/GenBank/DDBJ whole genome shotgun (WGS) entry which is preliminary data.</text>
</comment>
<organism evidence="1 2">
    <name type="scientific">Acidithiobacillus concretivorus</name>
    <dbReference type="NCBI Taxonomy" id="3063952"/>
    <lineage>
        <taxon>Bacteria</taxon>
        <taxon>Pseudomonadati</taxon>
        <taxon>Pseudomonadota</taxon>
        <taxon>Acidithiobacillia</taxon>
        <taxon>Acidithiobacillales</taxon>
        <taxon>Acidithiobacillaceae</taxon>
        <taxon>Acidithiobacillus</taxon>
    </lineage>
</organism>
<sequence>MLCTPMPYNYQADKPAIASRPWPVIDGSGSEYDPRQAGQWEIFFQGRRPIRIDVGQHEDPSGQGTILAVKRSDVRTAQQHIANIRQVLNPAITDLSIVFDVSRQAIYKWISGDSTPESDKLARIVKLSGVADAFHDAGVSRAAAILKMKAFDGRSLLDLIAVGESRPQHVQALIAEAKAMDAAYVRSGLARSKAKPTSDWQSSISIPGSLK</sequence>
<dbReference type="RefSeq" id="WP_215864145.1">
    <property type="nucleotide sequence ID" value="NZ_JABELD010000076.1"/>
</dbReference>
<evidence type="ECO:0000313" key="2">
    <source>
        <dbReference type="Proteomes" id="UP001197028"/>
    </source>
</evidence>
<protein>
    <submittedName>
        <fullName evidence="1">XRE family transcriptional regulator</fullName>
    </submittedName>
</protein>
<dbReference type="InterPro" id="IPR010982">
    <property type="entry name" value="Lambda_DNA-bd_dom_sf"/>
</dbReference>
<accession>A0ABS5ZRE2</accession>
<dbReference type="Proteomes" id="UP001197028">
    <property type="component" value="Unassembled WGS sequence"/>
</dbReference>
<reference evidence="1 2" key="1">
    <citation type="journal article" date="2021" name="ISME J.">
        <title>Genomic evolution of the class Acidithiobacillia: deep-branching Proteobacteria living in extreme acidic conditions.</title>
        <authorList>
            <person name="Moya-Beltran A."/>
            <person name="Beard S."/>
            <person name="Rojas-Villalobos C."/>
            <person name="Issotta F."/>
            <person name="Gallardo Y."/>
            <person name="Ulloa R."/>
            <person name="Giaveno A."/>
            <person name="Degli Esposti M."/>
            <person name="Johnson D.B."/>
            <person name="Quatrini R."/>
        </authorList>
    </citation>
    <scope>NUCLEOTIDE SEQUENCE [LARGE SCALE GENOMIC DNA]</scope>
    <source>
        <strain evidence="1 2">ATCC 19703</strain>
    </source>
</reference>
<dbReference type="EMBL" id="JABELD010000076">
    <property type="protein sequence ID" value="MBU2739216.1"/>
    <property type="molecule type" value="Genomic_DNA"/>
</dbReference>
<name>A0ABS5ZRE2_9PROT</name>
<proteinExistence type="predicted"/>
<evidence type="ECO:0000313" key="1">
    <source>
        <dbReference type="EMBL" id="MBU2739216.1"/>
    </source>
</evidence>
<keyword evidence="2" id="KW-1185">Reference proteome</keyword>